<accession>A0A4U7JL96</accession>
<dbReference type="RefSeq" id="WP_137696753.1">
    <property type="nucleotide sequence ID" value="NZ_CP061336.1"/>
</dbReference>
<organism evidence="1 2">
    <name type="scientific">Ruminiclostridium herbifermentans</name>
    <dbReference type="NCBI Taxonomy" id="2488810"/>
    <lineage>
        <taxon>Bacteria</taxon>
        <taxon>Bacillati</taxon>
        <taxon>Bacillota</taxon>
        <taxon>Clostridia</taxon>
        <taxon>Eubacteriales</taxon>
        <taxon>Oscillospiraceae</taxon>
        <taxon>Ruminiclostridium</taxon>
    </lineage>
</organism>
<dbReference type="EMBL" id="CP061336">
    <property type="protein sequence ID" value="QNU66005.1"/>
    <property type="molecule type" value="Genomic_DNA"/>
</dbReference>
<reference evidence="1 2" key="1">
    <citation type="submission" date="2020-09" db="EMBL/GenBank/DDBJ databases">
        <title>Characterization and genome sequencing of Ruminiclostridium sp. nov. MA18.</title>
        <authorList>
            <person name="Rettenmaier R."/>
            <person name="Kowollik M.-L."/>
            <person name="Liebl W."/>
            <person name="Zverlov V."/>
        </authorList>
    </citation>
    <scope>NUCLEOTIDE SEQUENCE [LARGE SCALE GENOMIC DNA]</scope>
    <source>
        <strain evidence="1 2">MA18</strain>
    </source>
</reference>
<evidence type="ECO:0000313" key="1">
    <source>
        <dbReference type="EMBL" id="QNU66005.1"/>
    </source>
</evidence>
<dbReference type="KEGG" id="rher:EHE19_014080"/>
<protein>
    <submittedName>
        <fullName evidence="1">Uncharacterized protein</fullName>
    </submittedName>
</protein>
<keyword evidence="2" id="KW-1185">Reference proteome</keyword>
<gene>
    <name evidence="1" type="ORF">EHE19_014080</name>
</gene>
<dbReference type="AlphaFoldDB" id="A0A4U7JL96"/>
<sequence length="143" mass="16801">MKKVKFLAVILACLFCNLVMIPFANAVLEYRYNPYGYHYQIVEVDYTNLSSYMNNATNAKVSWNTCGLINRAISITTSNNKMYQGYYYEEWSGYYEPLISDTSYSQTRSYFTTKFKIRLNEKYMEGYNQTERQGVVAHELGMH</sequence>
<evidence type="ECO:0000313" key="2">
    <source>
        <dbReference type="Proteomes" id="UP000306409"/>
    </source>
</evidence>
<name>A0A4U7JL96_9FIRM</name>
<dbReference type="Proteomes" id="UP000306409">
    <property type="component" value="Chromosome"/>
</dbReference>
<proteinExistence type="predicted"/>